<dbReference type="InterPro" id="IPR002307">
    <property type="entry name" value="Tyr-tRNA-ligase"/>
</dbReference>
<comment type="similarity">
    <text evidence="9">Belongs to the class-I aminoacyl-tRNA synthetase family.</text>
</comment>
<dbReference type="SUPFAM" id="SSF52374">
    <property type="entry name" value="Nucleotidylyl transferase"/>
    <property type="match status" value="1"/>
</dbReference>
<evidence type="ECO:0000256" key="1">
    <source>
        <dbReference type="ARBA" id="ARBA00013160"/>
    </source>
</evidence>
<name>A0AB34FDW0_9HYPO</name>
<dbReference type="EC" id="6.1.1.1" evidence="1"/>
<accession>A0AB34FDW0</accession>
<dbReference type="Proteomes" id="UP001163105">
    <property type="component" value="Unassembled WGS sequence"/>
</dbReference>
<evidence type="ECO:0000313" key="10">
    <source>
        <dbReference type="EMBL" id="KAJ6437440.1"/>
    </source>
</evidence>
<reference evidence="10" key="1">
    <citation type="submission" date="2023-01" db="EMBL/GenBank/DDBJ databases">
        <title>The growth and conidiation of Purpureocillium lavendulum are regulated by nitrogen source and histone H3K14 acetylation.</title>
        <authorList>
            <person name="Tang P."/>
            <person name="Han J."/>
            <person name="Zhang C."/>
            <person name="Tang P."/>
            <person name="Qi F."/>
            <person name="Zhang K."/>
            <person name="Liang L."/>
        </authorList>
    </citation>
    <scope>NUCLEOTIDE SEQUENCE</scope>
    <source>
        <strain evidence="10">YMF1.00683</strain>
    </source>
</reference>
<dbReference type="PANTHER" id="PTHR46264">
    <property type="entry name" value="TYROSINE-TRNA LIGASE"/>
    <property type="match status" value="1"/>
</dbReference>
<dbReference type="Gene3D" id="1.10.240.10">
    <property type="entry name" value="Tyrosyl-Transfer RNA Synthetase"/>
    <property type="match status" value="1"/>
</dbReference>
<evidence type="ECO:0000313" key="11">
    <source>
        <dbReference type="Proteomes" id="UP001163105"/>
    </source>
</evidence>
<evidence type="ECO:0000256" key="9">
    <source>
        <dbReference type="RuleBase" id="RU363036"/>
    </source>
</evidence>
<dbReference type="Gene3D" id="3.40.50.620">
    <property type="entry name" value="HUPs"/>
    <property type="match status" value="1"/>
</dbReference>
<evidence type="ECO:0000256" key="2">
    <source>
        <dbReference type="ARBA" id="ARBA00022598"/>
    </source>
</evidence>
<comment type="caution">
    <text evidence="10">The sequence shown here is derived from an EMBL/GenBank/DDBJ whole genome shotgun (WGS) entry which is preliminary data.</text>
</comment>
<evidence type="ECO:0000256" key="5">
    <source>
        <dbReference type="ARBA" id="ARBA00022917"/>
    </source>
</evidence>
<sequence length="354" mass="38151">MSTDGTTHTAFHAITSRLETINPNRLLEKLRSGCKVKGYWGTAPTGKPHIGYLVPLIKVAECISAGVEVVILIADSYAFLINHDVSMDVVEFRAQYYALLLAAVLRALGVPQSKICIQRESAFSMTAEHCKDKMRLCAASTQDEIRAVGIEVNTASMISPLLCPIHQALCDVYLGCDFQLGGFDQRGAFLYANRTLPRIGYEPITYLMAAMIPGLKSGKMSSSAQDDTKITFTDPDYLVSSKIAAADGGTASTGSKATLAMFQHVVFPAHAIGVTAGSVQITSSDGTSKTYGCYERLQDDIAGGLVDEISLQSALARELNAILDPVRREHAASETWQLVEQLAYYGASDNAQAH</sequence>
<keyword evidence="2 9" id="KW-0436">Ligase</keyword>
<keyword evidence="6 9" id="KW-0030">Aminoacyl-tRNA synthetase</keyword>
<dbReference type="InterPro" id="IPR023617">
    <property type="entry name" value="Tyr-tRNA-ligase_arc/euk-type"/>
</dbReference>
<evidence type="ECO:0000256" key="4">
    <source>
        <dbReference type="ARBA" id="ARBA00022840"/>
    </source>
</evidence>
<dbReference type="Pfam" id="PF00579">
    <property type="entry name" value="tRNA-synt_1b"/>
    <property type="match status" value="1"/>
</dbReference>
<dbReference type="InterPro" id="IPR002305">
    <property type="entry name" value="aa-tRNA-synth_Ic"/>
</dbReference>
<evidence type="ECO:0000256" key="8">
    <source>
        <dbReference type="ARBA" id="ARBA00048248"/>
    </source>
</evidence>
<keyword evidence="11" id="KW-1185">Reference proteome</keyword>
<comment type="catalytic activity">
    <reaction evidence="8">
        <text>tRNA(Tyr) + L-tyrosine + ATP = L-tyrosyl-tRNA(Tyr) + AMP + diphosphate + H(+)</text>
        <dbReference type="Rhea" id="RHEA:10220"/>
        <dbReference type="Rhea" id="RHEA-COMP:9706"/>
        <dbReference type="Rhea" id="RHEA-COMP:9707"/>
        <dbReference type="ChEBI" id="CHEBI:15378"/>
        <dbReference type="ChEBI" id="CHEBI:30616"/>
        <dbReference type="ChEBI" id="CHEBI:33019"/>
        <dbReference type="ChEBI" id="CHEBI:58315"/>
        <dbReference type="ChEBI" id="CHEBI:78442"/>
        <dbReference type="ChEBI" id="CHEBI:78536"/>
        <dbReference type="ChEBI" id="CHEBI:456215"/>
        <dbReference type="EC" id="6.1.1.1"/>
    </reaction>
</comment>
<keyword evidence="5 9" id="KW-0648">Protein biosynthesis</keyword>
<keyword evidence="4 9" id="KW-0067">ATP-binding</keyword>
<dbReference type="PRINTS" id="PR01040">
    <property type="entry name" value="TRNASYNTHTYR"/>
</dbReference>
<proteinExistence type="inferred from homology"/>
<protein>
    <recommendedName>
        <fullName evidence="1">tyrosine--tRNA ligase</fullName>
        <ecNumber evidence="1">6.1.1.1</ecNumber>
    </recommendedName>
    <alternativeName>
        <fullName evidence="7">Tyrosyl-tRNA synthetase</fullName>
    </alternativeName>
</protein>
<evidence type="ECO:0000256" key="6">
    <source>
        <dbReference type="ARBA" id="ARBA00023146"/>
    </source>
</evidence>
<evidence type="ECO:0000256" key="3">
    <source>
        <dbReference type="ARBA" id="ARBA00022741"/>
    </source>
</evidence>
<dbReference type="EMBL" id="JAQHRD010000012">
    <property type="protein sequence ID" value="KAJ6437440.1"/>
    <property type="molecule type" value="Genomic_DNA"/>
</dbReference>
<dbReference type="GO" id="GO:0004831">
    <property type="term" value="F:tyrosine-tRNA ligase activity"/>
    <property type="evidence" value="ECO:0007669"/>
    <property type="project" value="UniProtKB-EC"/>
</dbReference>
<dbReference type="PANTHER" id="PTHR46264:SF4">
    <property type="entry name" value="TYROSINE--TRNA LIGASE, CYTOPLASMIC"/>
    <property type="match status" value="1"/>
</dbReference>
<keyword evidence="3 9" id="KW-0547">Nucleotide-binding</keyword>
<dbReference type="PIRSF" id="PIRSF006588">
    <property type="entry name" value="TyrRS_arch_euk"/>
    <property type="match status" value="1"/>
</dbReference>
<dbReference type="GO" id="GO:0005524">
    <property type="term" value="F:ATP binding"/>
    <property type="evidence" value="ECO:0007669"/>
    <property type="project" value="UniProtKB-KW"/>
</dbReference>
<gene>
    <name evidence="10" type="primary">YARS</name>
    <name evidence="10" type="ORF">O9K51_09997</name>
</gene>
<dbReference type="InterPro" id="IPR014729">
    <property type="entry name" value="Rossmann-like_a/b/a_fold"/>
</dbReference>
<dbReference type="GO" id="GO:0006437">
    <property type="term" value="P:tyrosyl-tRNA aminoacylation"/>
    <property type="evidence" value="ECO:0007669"/>
    <property type="project" value="InterPro"/>
</dbReference>
<evidence type="ECO:0000256" key="7">
    <source>
        <dbReference type="ARBA" id="ARBA00033323"/>
    </source>
</evidence>
<dbReference type="InterPro" id="IPR050489">
    <property type="entry name" value="Tyr-tRNA_synthase"/>
</dbReference>
<organism evidence="10 11">
    <name type="scientific">Purpureocillium lavendulum</name>
    <dbReference type="NCBI Taxonomy" id="1247861"/>
    <lineage>
        <taxon>Eukaryota</taxon>
        <taxon>Fungi</taxon>
        <taxon>Dikarya</taxon>
        <taxon>Ascomycota</taxon>
        <taxon>Pezizomycotina</taxon>
        <taxon>Sordariomycetes</taxon>
        <taxon>Hypocreomycetidae</taxon>
        <taxon>Hypocreales</taxon>
        <taxon>Ophiocordycipitaceae</taxon>
        <taxon>Purpureocillium</taxon>
    </lineage>
</organism>
<dbReference type="AlphaFoldDB" id="A0AB34FDW0"/>
<dbReference type="GO" id="GO:0005737">
    <property type="term" value="C:cytoplasm"/>
    <property type="evidence" value="ECO:0007669"/>
    <property type="project" value="TreeGrafter"/>
</dbReference>